<keyword evidence="20" id="KW-1185">Reference proteome</keyword>
<keyword evidence="11 15" id="KW-0445">Lipid transport</keyword>
<evidence type="ECO:0000256" key="5">
    <source>
        <dbReference type="ARBA" id="ARBA00022490"/>
    </source>
</evidence>
<gene>
    <name evidence="19" type="ORF">A1O7_03299</name>
</gene>
<comment type="subcellular location">
    <subcellularLocation>
        <location evidence="15">Cytoplasm</location>
    </subcellularLocation>
    <subcellularLocation>
        <location evidence="2 15">Endoplasmic reticulum membrane</location>
        <topology evidence="2 15">Peripheral membrane protein</topology>
    </subcellularLocation>
    <subcellularLocation>
        <location evidence="15">Microsome membrane</location>
        <topology evidence="15">Peripheral membrane protein</topology>
    </subcellularLocation>
</comment>
<keyword evidence="5 15" id="KW-0963">Cytoplasm</keyword>
<dbReference type="GO" id="GO:0008526">
    <property type="term" value="F:phosphatidylinositol transfer activity"/>
    <property type="evidence" value="ECO:0007669"/>
    <property type="project" value="UniProtKB-UniRule"/>
</dbReference>
<feature type="region of interest" description="Disordered" evidence="16">
    <location>
        <begin position="1"/>
        <end position="57"/>
    </location>
</feature>
<dbReference type="GeneID" id="19177897"/>
<evidence type="ECO:0000256" key="17">
    <source>
        <dbReference type="SAM" id="Phobius"/>
    </source>
</evidence>
<organism evidence="19 20">
    <name type="scientific">Cladophialophora yegresii CBS 114405</name>
    <dbReference type="NCBI Taxonomy" id="1182544"/>
    <lineage>
        <taxon>Eukaryota</taxon>
        <taxon>Fungi</taxon>
        <taxon>Dikarya</taxon>
        <taxon>Ascomycota</taxon>
        <taxon>Pezizomycotina</taxon>
        <taxon>Eurotiomycetes</taxon>
        <taxon>Chaetothyriomycetidae</taxon>
        <taxon>Chaetothyriales</taxon>
        <taxon>Herpotrichiellaceae</taxon>
        <taxon>Cladophialophora</taxon>
    </lineage>
</organism>
<comment type="function">
    <text evidence="14">Non-classical phosphatidylinositol (PtdIns) transfer protein (PITP), which exhibits PtdIns-binding/transfer activity in the absence of detectable PtdCho-binding/transfer activity. Regulates PtdIns(4,5)P2 homeostasis at the plasma membrane. Heme-binding protein that may play a role in organic oxidant-induced stress responses.</text>
</comment>
<evidence type="ECO:0000256" key="11">
    <source>
        <dbReference type="ARBA" id="ARBA00023055"/>
    </source>
</evidence>
<feature type="domain" description="CRAL-TRIO" evidence="18">
    <location>
        <begin position="175"/>
        <end position="362"/>
    </location>
</feature>
<keyword evidence="4 15" id="KW-0813">Transport</keyword>
<evidence type="ECO:0000256" key="1">
    <source>
        <dbReference type="ARBA" id="ARBA00001970"/>
    </source>
</evidence>
<evidence type="ECO:0000256" key="8">
    <source>
        <dbReference type="ARBA" id="ARBA00022824"/>
    </source>
</evidence>
<dbReference type="Gene3D" id="3.40.525.10">
    <property type="entry name" value="CRAL-TRIO lipid binding domain"/>
    <property type="match status" value="1"/>
</dbReference>
<feature type="transmembrane region" description="Helical" evidence="17">
    <location>
        <begin position="297"/>
        <end position="318"/>
    </location>
</feature>
<dbReference type="VEuPathDB" id="FungiDB:A1O7_03299"/>
<keyword evidence="12 15" id="KW-0472">Membrane</keyword>
<keyword evidence="7" id="KW-0479">Metal-binding</keyword>
<keyword evidence="6" id="KW-0349">Heme</keyword>
<dbReference type="InterPro" id="IPR036865">
    <property type="entry name" value="CRAL-TRIO_dom_sf"/>
</dbReference>
<keyword evidence="9 15" id="KW-0492">Microsome</keyword>
<dbReference type="InterPro" id="IPR036273">
    <property type="entry name" value="CRAL/TRIO_N_dom_sf"/>
</dbReference>
<reference evidence="19 20" key="1">
    <citation type="submission" date="2013-03" db="EMBL/GenBank/DDBJ databases">
        <title>The Genome Sequence of Cladophialophora yegresii CBS 114405.</title>
        <authorList>
            <consortium name="The Broad Institute Genomics Platform"/>
            <person name="Cuomo C."/>
            <person name="de Hoog S."/>
            <person name="Gorbushina A."/>
            <person name="Walker B."/>
            <person name="Young S.K."/>
            <person name="Zeng Q."/>
            <person name="Gargeya S."/>
            <person name="Fitzgerald M."/>
            <person name="Haas B."/>
            <person name="Abouelleil A."/>
            <person name="Allen A.W."/>
            <person name="Alvarado L."/>
            <person name="Arachchi H.M."/>
            <person name="Berlin A.M."/>
            <person name="Chapman S.B."/>
            <person name="Gainer-Dewar J."/>
            <person name="Goldberg J."/>
            <person name="Griggs A."/>
            <person name="Gujja S."/>
            <person name="Hansen M."/>
            <person name="Howarth C."/>
            <person name="Imamovic A."/>
            <person name="Ireland A."/>
            <person name="Larimer J."/>
            <person name="McCowan C."/>
            <person name="Murphy C."/>
            <person name="Pearson M."/>
            <person name="Poon T.W."/>
            <person name="Priest M."/>
            <person name="Roberts A."/>
            <person name="Saif S."/>
            <person name="Shea T."/>
            <person name="Sisk P."/>
            <person name="Sykes S."/>
            <person name="Wortman J."/>
            <person name="Nusbaum C."/>
            <person name="Birren B."/>
        </authorList>
    </citation>
    <scope>NUCLEOTIDE SEQUENCE [LARGE SCALE GENOMIC DNA]</scope>
    <source>
        <strain evidence="19 20">CBS 114405</strain>
    </source>
</reference>
<dbReference type="AlphaFoldDB" id="W9W4I9"/>
<evidence type="ECO:0000256" key="6">
    <source>
        <dbReference type="ARBA" id="ARBA00022617"/>
    </source>
</evidence>
<protein>
    <recommendedName>
        <fullName evidence="15">Phosphatidylinositol transfer protein SFH5</fullName>
        <shortName evidence="15">PITP SFH5</shortName>
    </recommendedName>
</protein>
<comment type="cofactor">
    <cofactor evidence="1">
        <name>heme b</name>
        <dbReference type="ChEBI" id="CHEBI:60344"/>
    </cofactor>
</comment>
<dbReference type="EMBL" id="AMGW01000002">
    <property type="protein sequence ID" value="EXJ62858.1"/>
    <property type="molecule type" value="Genomic_DNA"/>
</dbReference>
<dbReference type="STRING" id="1182544.W9W4I9"/>
<dbReference type="GO" id="GO:0017157">
    <property type="term" value="P:regulation of exocytosis"/>
    <property type="evidence" value="ECO:0007669"/>
    <property type="project" value="TreeGrafter"/>
</dbReference>
<sequence>MSAPGATTAAPNNTTLPGEVSGIIPSSEGTTDAPNNTTLPGEVSAVVPDSEGKPSSTEPPIVCLLSFCLISTVLTWTQEALPVADQKDEANKEVSVAKTATPIEELWAHAKSHGHPEIWGVTLADPSSHIPTRVILQKYLNAYDGDLAQSKDTLTKTLDWRAKMKPLELLKKQFNRSKFAGLGYTTVYGDAESNDPEAREVFTWNIYGGVKDLNETFGNLQEFIEWRVALMEDALQALGIDKATKPITAEYDPYKILQVHDYKSISFLRQSPVVKAASTETIKVFAQNYPELLKEKFFVNVPVFMGFIYAFMKLFVAAKTIKKFHPMSNGANLAKELSTSSKVKGLGELLPKEYGGKGGDLSTTGRQAALAEESVAKAES</sequence>
<evidence type="ECO:0000256" key="12">
    <source>
        <dbReference type="ARBA" id="ARBA00023136"/>
    </source>
</evidence>
<dbReference type="InterPro" id="IPR042938">
    <property type="entry name" value="Sfh5"/>
</dbReference>
<dbReference type="RefSeq" id="XP_007755512.1">
    <property type="nucleotide sequence ID" value="XM_007757322.1"/>
</dbReference>
<feature type="compositionally biased region" description="Polar residues" evidence="16">
    <location>
        <begin position="27"/>
        <end position="39"/>
    </location>
</feature>
<evidence type="ECO:0000256" key="15">
    <source>
        <dbReference type="RuleBase" id="RU367059"/>
    </source>
</evidence>
<evidence type="ECO:0000256" key="2">
    <source>
        <dbReference type="ARBA" id="ARBA00004406"/>
    </source>
</evidence>
<dbReference type="PANTHER" id="PTHR47669:SF1">
    <property type="entry name" value="PHOSPHATIDYLINOSITOL TRANSFER PROTEIN SFH5"/>
    <property type="match status" value="1"/>
</dbReference>
<dbReference type="PROSITE" id="PS50191">
    <property type="entry name" value="CRAL_TRIO"/>
    <property type="match status" value="1"/>
</dbReference>
<dbReference type="eggNOG" id="KOG1471">
    <property type="taxonomic scope" value="Eukaryota"/>
</dbReference>
<evidence type="ECO:0000256" key="4">
    <source>
        <dbReference type="ARBA" id="ARBA00022448"/>
    </source>
</evidence>
<evidence type="ECO:0000256" key="10">
    <source>
        <dbReference type="ARBA" id="ARBA00023004"/>
    </source>
</evidence>
<evidence type="ECO:0000256" key="3">
    <source>
        <dbReference type="ARBA" id="ARBA00006667"/>
    </source>
</evidence>
<keyword evidence="8 15" id="KW-0256">Endoplasmic reticulum</keyword>
<comment type="caution">
    <text evidence="19">The sequence shown here is derived from an EMBL/GenBank/DDBJ whole genome shotgun (WGS) entry which is preliminary data.</text>
</comment>
<name>W9W4I9_9EURO</name>
<comment type="similarity">
    <text evidence="3 15">Belongs to the SFH5 family.</text>
</comment>
<dbReference type="SMART" id="SM00516">
    <property type="entry name" value="SEC14"/>
    <property type="match status" value="1"/>
</dbReference>
<dbReference type="GO" id="GO:0005789">
    <property type="term" value="C:endoplasmic reticulum membrane"/>
    <property type="evidence" value="ECO:0007669"/>
    <property type="project" value="UniProtKB-SubCell"/>
</dbReference>
<dbReference type="SUPFAM" id="SSF52087">
    <property type="entry name" value="CRAL/TRIO domain"/>
    <property type="match status" value="1"/>
</dbReference>
<evidence type="ECO:0000256" key="14">
    <source>
        <dbReference type="ARBA" id="ARBA00024180"/>
    </source>
</evidence>
<accession>W9W4I9</accession>
<evidence type="ECO:0000256" key="7">
    <source>
        <dbReference type="ARBA" id="ARBA00022723"/>
    </source>
</evidence>
<dbReference type="GO" id="GO:0032541">
    <property type="term" value="C:cortical endoplasmic reticulum"/>
    <property type="evidence" value="ECO:0007669"/>
    <property type="project" value="TreeGrafter"/>
</dbReference>
<evidence type="ECO:0000256" key="9">
    <source>
        <dbReference type="ARBA" id="ARBA00022848"/>
    </source>
</evidence>
<keyword evidence="17" id="KW-0812">Transmembrane</keyword>
<dbReference type="CDD" id="cd00170">
    <property type="entry name" value="SEC14"/>
    <property type="match status" value="1"/>
</dbReference>
<keyword evidence="17" id="KW-1133">Transmembrane helix</keyword>
<dbReference type="GO" id="GO:0046872">
    <property type="term" value="F:metal ion binding"/>
    <property type="evidence" value="ECO:0007669"/>
    <property type="project" value="UniProtKB-KW"/>
</dbReference>
<keyword evidence="10" id="KW-0408">Iron</keyword>
<evidence type="ECO:0000313" key="19">
    <source>
        <dbReference type="EMBL" id="EXJ62858.1"/>
    </source>
</evidence>
<evidence type="ECO:0000259" key="18">
    <source>
        <dbReference type="PROSITE" id="PS50191"/>
    </source>
</evidence>
<dbReference type="InterPro" id="IPR001251">
    <property type="entry name" value="CRAL-TRIO_dom"/>
</dbReference>
<dbReference type="Proteomes" id="UP000019473">
    <property type="component" value="Unassembled WGS sequence"/>
</dbReference>
<dbReference type="HOGENOM" id="CLU_045138_1_1_1"/>
<evidence type="ECO:0000256" key="13">
    <source>
        <dbReference type="ARBA" id="ARBA00024146"/>
    </source>
</evidence>
<feature type="compositionally biased region" description="Low complexity" evidence="16">
    <location>
        <begin position="1"/>
        <end position="15"/>
    </location>
</feature>
<dbReference type="GO" id="GO:0005886">
    <property type="term" value="C:plasma membrane"/>
    <property type="evidence" value="ECO:0007669"/>
    <property type="project" value="TreeGrafter"/>
</dbReference>
<proteinExistence type="inferred from homology"/>
<evidence type="ECO:0000313" key="20">
    <source>
        <dbReference type="Proteomes" id="UP000019473"/>
    </source>
</evidence>
<evidence type="ECO:0000256" key="16">
    <source>
        <dbReference type="SAM" id="MobiDB-lite"/>
    </source>
</evidence>
<dbReference type="OrthoDB" id="75724at2759"/>
<dbReference type="SUPFAM" id="SSF46938">
    <property type="entry name" value="CRAL/TRIO N-terminal domain"/>
    <property type="match status" value="1"/>
</dbReference>
<dbReference type="GO" id="GO:0043001">
    <property type="term" value="P:Golgi to plasma membrane protein transport"/>
    <property type="evidence" value="ECO:0007669"/>
    <property type="project" value="TreeGrafter"/>
</dbReference>
<comment type="catalytic activity">
    <reaction evidence="13">
        <text>a 1,2-diacyl-sn-glycero-3-phospho-(1D-myo-inositol)(in) = a 1,2-diacyl-sn-glycero-3-phospho-(1D-myo-inositol)(out)</text>
        <dbReference type="Rhea" id="RHEA:38691"/>
        <dbReference type="ChEBI" id="CHEBI:57880"/>
    </reaction>
    <physiologicalReaction direction="left-to-right" evidence="13">
        <dbReference type="Rhea" id="RHEA:38692"/>
    </physiologicalReaction>
</comment>
<dbReference type="PANTHER" id="PTHR47669">
    <property type="entry name" value="PHOSPHATIDYLINOSITOL TRANSFER PROTEIN SFH5"/>
    <property type="match status" value="1"/>
</dbReference>
<dbReference type="GO" id="GO:0005829">
    <property type="term" value="C:cytosol"/>
    <property type="evidence" value="ECO:0007669"/>
    <property type="project" value="TreeGrafter"/>
</dbReference>
<dbReference type="Pfam" id="PF00650">
    <property type="entry name" value="CRAL_TRIO"/>
    <property type="match status" value="1"/>
</dbReference>